<comment type="catalytic activity">
    <reaction evidence="5">
        <text>L-threonyl-[protein] + ATP = O-phospho-L-threonyl-[protein] + ADP + H(+)</text>
        <dbReference type="Rhea" id="RHEA:46608"/>
        <dbReference type="Rhea" id="RHEA-COMP:11060"/>
        <dbReference type="Rhea" id="RHEA-COMP:11605"/>
        <dbReference type="ChEBI" id="CHEBI:15378"/>
        <dbReference type="ChEBI" id="CHEBI:30013"/>
        <dbReference type="ChEBI" id="CHEBI:30616"/>
        <dbReference type="ChEBI" id="CHEBI:61977"/>
        <dbReference type="ChEBI" id="CHEBI:456216"/>
        <dbReference type="EC" id="2.7.11.24"/>
    </reaction>
</comment>
<evidence type="ECO:0000256" key="2">
    <source>
        <dbReference type="ARBA" id="ARBA00022840"/>
    </source>
</evidence>
<evidence type="ECO:0000256" key="5">
    <source>
        <dbReference type="RuleBase" id="RU361165"/>
    </source>
</evidence>
<feature type="domain" description="Protein kinase" evidence="7">
    <location>
        <begin position="13"/>
        <end position="294"/>
    </location>
</feature>
<dbReference type="PROSITE" id="PS00107">
    <property type="entry name" value="PROTEIN_KINASE_ATP"/>
    <property type="match status" value="1"/>
</dbReference>
<gene>
    <name evidence="8" type="ORF">PSON_ATCC_30995.1.T0880138</name>
</gene>
<evidence type="ECO:0000256" key="4">
    <source>
        <dbReference type="RuleBase" id="RU000304"/>
    </source>
</evidence>
<proteinExistence type="inferred from homology"/>
<keyword evidence="5" id="KW-0460">Magnesium</keyword>
<dbReference type="EMBL" id="CAJJDN010000088">
    <property type="protein sequence ID" value="CAD8107139.1"/>
    <property type="molecule type" value="Genomic_DNA"/>
</dbReference>
<dbReference type="FunFam" id="1.10.510.10:FF:000238">
    <property type="entry name" value="Mitogen-activated protein kinase"/>
    <property type="match status" value="1"/>
</dbReference>
<accession>A0A8S1PX96</accession>
<feature type="region of interest" description="Disordered" evidence="6">
    <location>
        <begin position="428"/>
        <end position="447"/>
    </location>
</feature>
<dbReference type="InterPro" id="IPR017441">
    <property type="entry name" value="Protein_kinase_ATP_BS"/>
</dbReference>
<feature type="binding site" evidence="3">
    <location>
        <position position="42"/>
    </location>
    <ligand>
        <name>ATP</name>
        <dbReference type="ChEBI" id="CHEBI:30616"/>
    </ligand>
</feature>
<dbReference type="PROSITE" id="PS01351">
    <property type="entry name" value="MAPK"/>
    <property type="match status" value="1"/>
</dbReference>
<name>A0A8S1PX96_9CILI</name>
<evidence type="ECO:0000313" key="8">
    <source>
        <dbReference type="EMBL" id="CAD8107139.1"/>
    </source>
</evidence>
<dbReference type="InterPro" id="IPR000719">
    <property type="entry name" value="Prot_kinase_dom"/>
</dbReference>
<dbReference type="Proteomes" id="UP000692954">
    <property type="component" value="Unassembled WGS sequence"/>
</dbReference>
<evidence type="ECO:0000256" key="6">
    <source>
        <dbReference type="SAM" id="MobiDB-lite"/>
    </source>
</evidence>
<keyword evidence="9" id="KW-1185">Reference proteome</keyword>
<keyword evidence="2 3" id="KW-0067">ATP-binding</keyword>
<keyword evidence="5" id="KW-0418">Kinase</keyword>
<dbReference type="PROSITE" id="PS50011">
    <property type="entry name" value="PROTEIN_KINASE_DOM"/>
    <property type="match status" value="1"/>
</dbReference>
<evidence type="ECO:0000313" key="9">
    <source>
        <dbReference type="Proteomes" id="UP000692954"/>
    </source>
</evidence>
<dbReference type="PANTHER" id="PTHR24055">
    <property type="entry name" value="MITOGEN-ACTIVATED PROTEIN KINASE"/>
    <property type="match status" value="1"/>
</dbReference>
<comment type="similarity">
    <text evidence="5">Belongs to the protein kinase superfamily. Ser/Thr protein kinase family. MAP kinase subfamily.</text>
</comment>
<dbReference type="Pfam" id="PF00069">
    <property type="entry name" value="Pkinase"/>
    <property type="match status" value="1"/>
</dbReference>
<organism evidence="8 9">
    <name type="scientific">Paramecium sonneborni</name>
    <dbReference type="NCBI Taxonomy" id="65129"/>
    <lineage>
        <taxon>Eukaryota</taxon>
        <taxon>Sar</taxon>
        <taxon>Alveolata</taxon>
        <taxon>Ciliophora</taxon>
        <taxon>Intramacronucleata</taxon>
        <taxon>Oligohymenophorea</taxon>
        <taxon>Peniculida</taxon>
        <taxon>Parameciidae</taxon>
        <taxon>Paramecium</taxon>
    </lineage>
</organism>
<keyword evidence="5" id="KW-0808">Transferase</keyword>
<dbReference type="AlphaFoldDB" id="A0A8S1PX96"/>
<dbReference type="SMART" id="SM00220">
    <property type="entry name" value="S_TKc"/>
    <property type="match status" value="1"/>
</dbReference>
<evidence type="ECO:0000259" key="7">
    <source>
        <dbReference type="PROSITE" id="PS50011"/>
    </source>
</evidence>
<dbReference type="InterPro" id="IPR003527">
    <property type="entry name" value="MAP_kinase_CS"/>
</dbReference>
<dbReference type="PROSITE" id="PS00108">
    <property type="entry name" value="PROTEIN_KINASE_ST"/>
    <property type="match status" value="1"/>
</dbReference>
<keyword evidence="4" id="KW-0723">Serine/threonine-protein kinase</keyword>
<dbReference type="GO" id="GO:0005524">
    <property type="term" value="F:ATP binding"/>
    <property type="evidence" value="ECO:0007669"/>
    <property type="project" value="UniProtKB-UniRule"/>
</dbReference>
<comment type="caution">
    <text evidence="8">The sequence shown here is derived from an EMBL/GenBank/DDBJ whole genome shotgun (WGS) entry which is preliminary data.</text>
</comment>
<dbReference type="GO" id="GO:0004707">
    <property type="term" value="F:MAP kinase activity"/>
    <property type="evidence" value="ECO:0007669"/>
    <property type="project" value="UniProtKB-EC"/>
</dbReference>
<protein>
    <recommendedName>
        <fullName evidence="5">Mitogen-activated protein kinase</fullName>
        <ecNumber evidence="5">2.7.11.24</ecNumber>
    </recommendedName>
</protein>
<sequence length="479" mass="55584">MSENIDEHILKKYEVIQRIGKGAYGIVWKAKDLKSLKIVALKKVFDAFNNPTDAQRTYREVTFLKQLKHPNIISIIETYPANNKIDLYIVFEYMETDLHIAIRANILQEEHRRYITYQLIKALKYIHSAGMIHRDLKPANILIDSECQIKLADFGLARMVGSHDSDILTDYVATRWFRAPEILLGSKSYSYGIDLWSVGCLMAEMILGKALFSGNSTINQLEKIIDILGNPNQSEILAMGGQSQIFQNQFKTSKQKLYTLLGCSQDELDIITQLLQYDPTKRLSIQDCLKHSYFKEYRNNKEEITYHGSIMLQLQDDKQYPISTYRDVLYKKMDYSTIITLVNKQKKIVEELALKKQQKSFKQLIQFKTVSNIKQYRSTQFLKNTYSNSNLLDKTHLNKSQQSQQQQFKQQNSTSNIKNKLRSICQQSDTRQRSAVSKQSNSSSKYNILHNVTNTSLSPHSAINSRYLPNRLQQKHNDF</sequence>
<evidence type="ECO:0000256" key="3">
    <source>
        <dbReference type="PROSITE-ProRule" id="PRU10141"/>
    </source>
</evidence>
<comment type="activity regulation">
    <text evidence="5">Activated by threonine and tyrosine phosphorylation.</text>
</comment>
<dbReference type="OrthoDB" id="10020333at2759"/>
<comment type="cofactor">
    <cofactor evidence="5">
        <name>Mg(2+)</name>
        <dbReference type="ChEBI" id="CHEBI:18420"/>
    </cofactor>
</comment>
<reference evidence="8" key="1">
    <citation type="submission" date="2021-01" db="EMBL/GenBank/DDBJ databases">
        <authorList>
            <consortium name="Genoscope - CEA"/>
            <person name="William W."/>
        </authorList>
    </citation>
    <scope>NUCLEOTIDE SEQUENCE</scope>
</reference>
<feature type="compositionally biased region" description="Low complexity" evidence="6">
    <location>
        <begin position="434"/>
        <end position="444"/>
    </location>
</feature>
<dbReference type="EC" id="2.7.11.24" evidence="5"/>
<dbReference type="InterPro" id="IPR008271">
    <property type="entry name" value="Ser/Thr_kinase_AS"/>
</dbReference>
<keyword evidence="1 3" id="KW-0547">Nucleotide-binding</keyword>
<evidence type="ECO:0000256" key="1">
    <source>
        <dbReference type="ARBA" id="ARBA00022741"/>
    </source>
</evidence>
<dbReference type="InterPro" id="IPR050117">
    <property type="entry name" value="MAPK"/>
</dbReference>
<dbReference type="FunFam" id="3.30.200.20:FF:001058">
    <property type="entry name" value="Mitogen-activated protein kinase"/>
    <property type="match status" value="1"/>
</dbReference>